<evidence type="ECO:0000313" key="3">
    <source>
        <dbReference type="Proteomes" id="UP000324897"/>
    </source>
</evidence>
<accession>A0A5J9V5U4</accession>
<feature type="compositionally biased region" description="Polar residues" evidence="1">
    <location>
        <begin position="178"/>
        <end position="199"/>
    </location>
</feature>
<dbReference type="Proteomes" id="UP000324897">
    <property type="component" value="Chromosome 1"/>
</dbReference>
<feature type="non-terminal residue" evidence="2">
    <location>
        <position position="1"/>
    </location>
</feature>
<reference evidence="2 3" key="1">
    <citation type="journal article" date="2019" name="Sci. Rep.">
        <title>A high-quality genome of Eragrostis curvula grass provides insights into Poaceae evolution and supports new strategies to enhance forage quality.</title>
        <authorList>
            <person name="Carballo J."/>
            <person name="Santos B.A.C.M."/>
            <person name="Zappacosta D."/>
            <person name="Garbus I."/>
            <person name="Selva J.P."/>
            <person name="Gallo C.A."/>
            <person name="Diaz A."/>
            <person name="Albertini E."/>
            <person name="Caccamo M."/>
            <person name="Echenique V."/>
        </authorList>
    </citation>
    <scope>NUCLEOTIDE SEQUENCE [LARGE SCALE GENOMIC DNA]</scope>
    <source>
        <strain evidence="3">cv. Victoria</strain>
        <tissue evidence="2">Leaf</tissue>
    </source>
</reference>
<name>A0A5J9V5U4_9POAL</name>
<feature type="compositionally biased region" description="Basic and acidic residues" evidence="1">
    <location>
        <begin position="138"/>
        <end position="151"/>
    </location>
</feature>
<sequence length="250" mass="27331">MARDDEAYDVNQEVDPQEPVKYVQYTALRDYFKRELQAGLNQLQENQEQFAANIATNLQNIGLDTQQLREDIAALATLIQPRDDASVHNDGGNDDSGRQVRQPHGGAPRGRGRGNGHGRGGAAFGARRDADLNLQHDNNNRERNQGEDGFGKLKISMPKFSGDSRTNPSQEGEDDQDLTSSSHSSTKVADPSVQSENTSIAYKGITSLEDKERVAGSNLCLTAHVHDDGIMREEREAAIELSEVASTGND</sequence>
<dbReference type="Gramene" id="TVU30807">
    <property type="protein sequence ID" value="TVU30807"/>
    <property type="gene ID" value="EJB05_22450"/>
</dbReference>
<comment type="caution">
    <text evidence="2">The sequence shown here is derived from an EMBL/GenBank/DDBJ whole genome shotgun (WGS) entry which is preliminary data.</text>
</comment>
<keyword evidence="3" id="KW-1185">Reference proteome</keyword>
<feature type="region of interest" description="Disordered" evidence="1">
    <location>
        <begin position="83"/>
        <end position="199"/>
    </location>
</feature>
<organism evidence="2 3">
    <name type="scientific">Eragrostis curvula</name>
    <name type="common">weeping love grass</name>
    <dbReference type="NCBI Taxonomy" id="38414"/>
    <lineage>
        <taxon>Eukaryota</taxon>
        <taxon>Viridiplantae</taxon>
        <taxon>Streptophyta</taxon>
        <taxon>Embryophyta</taxon>
        <taxon>Tracheophyta</taxon>
        <taxon>Spermatophyta</taxon>
        <taxon>Magnoliopsida</taxon>
        <taxon>Liliopsida</taxon>
        <taxon>Poales</taxon>
        <taxon>Poaceae</taxon>
        <taxon>PACMAD clade</taxon>
        <taxon>Chloridoideae</taxon>
        <taxon>Eragrostideae</taxon>
        <taxon>Eragrostidinae</taxon>
        <taxon>Eragrostis</taxon>
    </lineage>
</organism>
<evidence type="ECO:0000256" key="1">
    <source>
        <dbReference type="SAM" id="MobiDB-lite"/>
    </source>
</evidence>
<evidence type="ECO:0000313" key="2">
    <source>
        <dbReference type="EMBL" id="TVU30807.1"/>
    </source>
</evidence>
<gene>
    <name evidence="2" type="ORF">EJB05_22450</name>
</gene>
<protein>
    <submittedName>
        <fullName evidence="2">Uncharacterized protein</fullName>
    </submittedName>
</protein>
<proteinExistence type="predicted"/>
<dbReference type="AlphaFoldDB" id="A0A5J9V5U4"/>
<dbReference type="EMBL" id="RWGY01000011">
    <property type="protein sequence ID" value="TVU30807.1"/>
    <property type="molecule type" value="Genomic_DNA"/>
</dbReference>